<evidence type="ECO:0000256" key="4">
    <source>
        <dbReference type="ARBA" id="ARBA00022737"/>
    </source>
</evidence>
<dbReference type="EMBL" id="CAJNJA010047585">
    <property type="protein sequence ID" value="CAE7825033.1"/>
    <property type="molecule type" value="Genomic_DNA"/>
</dbReference>
<dbReference type="AlphaFoldDB" id="A0A812ZER1"/>
<dbReference type="GO" id="GO:0008318">
    <property type="term" value="F:protein prenyltransferase activity"/>
    <property type="evidence" value="ECO:0007669"/>
    <property type="project" value="InterPro"/>
</dbReference>
<reference evidence="5" key="1">
    <citation type="submission" date="2021-02" db="EMBL/GenBank/DDBJ databases">
        <authorList>
            <person name="Dougan E. K."/>
            <person name="Rhodes N."/>
            <person name="Thang M."/>
            <person name="Chan C."/>
        </authorList>
    </citation>
    <scope>NUCLEOTIDE SEQUENCE</scope>
</reference>
<evidence type="ECO:0000256" key="3">
    <source>
        <dbReference type="ARBA" id="ARBA00022679"/>
    </source>
</evidence>
<dbReference type="InterPro" id="IPR002088">
    <property type="entry name" value="Prenyl_trans_a"/>
</dbReference>
<keyword evidence="4" id="KW-0677">Repeat</keyword>
<dbReference type="SUPFAM" id="SSF48439">
    <property type="entry name" value="Protein prenylyltransferase"/>
    <property type="match status" value="1"/>
</dbReference>
<comment type="similarity">
    <text evidence="1">Belongs to the protein prenyltransferase subunit alpha family.</text>
</comment>
<gene>
    <name evidence="5" type="primary">ptar1</name>
    <name evidence="5" type="ORF">SNEC2469_LOCUS24595</name>
</gene>
<proteinExistence type="inferred from homology"/>
<dbReference type="Gene3D" id="1.25.40.120">
    <property type="entry name" value="Protein prenylyltransferase"/>
    <property type="match status" value="1"/>
</dbReference>
<evidence type="ECO:0000313" key="6">
    <source>
        <dbReference type="Proteomes" id="UP000601435"/>
    </source>
</evidence>
<sequence>MAALLEKLNAAFVADPAIDEYAFVPAATPQLFSPGADGEQDLGCVHAEHKLAISIEAALALYLHAYQVSRQAASGYSENSADTVQIRRIHESSRAILLCSADCSGAWNAWNRTRSSSLSPKAGLLFSALLLRTNHKSGETWAQRRKLLGAVLRVSQDEQQTLLCEELALLEELARRYDHHYYAWNHWAWLNRFVAESPGAASMLEKKFPKLAFQTPSHYGLFHHRLVRLQRQLSKQPVAKTSFNEEWQLAGELLATFPHLEAPWAFRGQLMSLMLEFQADTSPGDVASAWRSEVAFASRHVQSSPPINRLAMQFQILILQELCLHMMEMDKTIEDTSLLDDAESLLENLKASQAAAPAVLLGITADLDVAADEIRTAMQTENDRDGSTR</sequence>
<keyword evidence="3" id="KW-0808">Transferase</keyword>
<accession>A0A812ZER1</accession>
<dbReference type="Pfam" id="PF01239">
    <property type="entry name" value="PPTA"/>
    <property type="match status" value="1"/>
</dbReference>
<evidence type="ECO:0000256" key="1">
    <source>
        <dbReference type="ARBA" id="ARBA00006734"/>
    </source>
</evidence>
<organism evidence="5 6">
    <name type="scientific">Symbiodinium necroappetens</name>
    <dbReference type="NCBI Taxonomy" id="1628268"/>
    <lineage>
        <taxon>Eukaryota</taxon>
        <taxon>Sar</taxon>
        <taxon>Alveolata</taxon>
        <taxon>Dinophyceae</taxon>
        <taxon>Suessiales</taxon>
        <taxon>Symbiodiniaceae</taxon>
        <taxon>Symbiodinium</taxon>
    </lineage>
</organism>
<evidence type="ECO:0000313" key="5">
    <source>
        <dbReference type="EMBL" id="CAE7825033.1"/>
    </source>
</evidence>
<dbReference type="OrthoDB" id="425763at2759"/>
<evidence type="ECO:0000256" key="2">
    <source>
        <dbReference type="ARBA" id="ARBA00022602"/>
    </source>
</evidence>
<name>A0A812ZER1_9DINO</name>
<dbReference type="GO" id="GO:0005737">
    <property type="term" value="C:cytoplasm"/>
    <property type="evidence" value="ECO:0007669"/>
    <property type="project" value="TreeGrafter"/>
</dbReference>
<dbReference type="Proteomes" id="UP000601435">
    <property type="component" value="Unassembled WGS sequence"/>
</dbReference>
<comment type="caution">
    <text evidence="5">The sequence shown here is derived from an EMBL/GenBank/DDBJ whole genome shotgun (WGS) entry which is preliminary data.</text>
</comment>
<protein>
    <submittedName>
        <fullName evidence="5">Ptar1 protein</fullName>
    </submittedName>
</protein>
<keyword evidence="6" id="KW-1185">Reference proteome</keyword>
<dbReference type="PANTHER" id="PTHR11129">
    <property type="entry name" value="PROTEIN FARNESYLTRANSFERASE ALPHA SUBUNIT/RAB GERANYLGERANYL TRANSFERASE ALPHA SUBUNIT"/>
    <property type="match status" value="1"/>
</dbReference>
<dbReference type="PANTHER" id="PTHR11129:SF3">
    <property type="entry name" value="PROTEIN PRENYLTRANSFERASE ALPHA SUBUNIT REPEAT-CONTAINING PROTEIN 1"/>
    <property type="match status" value="1"/>
</dbReference>
<keyword evidence="2" id="KW-0637">Prenyltransferase</keyword>